<dbReference type="AlphaFoldDB" id="A0A482VQA4"/>
<organism evidence="1 2">
    <name type="scientific">Asbolus verrucosus</name>
    <name type="common">Desert ironclad beetle</name>
    <dbReference type="NCBI Taxonomy" id="1661398"/>
    <lineage>
        <taxon>Eukaryota</taxon>
        <taxon>Metazoa</taxon>
        <taxon>Ecdysozoa</taxon>
        <taxon>Arthropoda</taxon>
        <taxon>Hexapoda</taxon>
        <taxon>Insecta</taxon>
        <taxon>Pterygota</taxon>
        <taxon>Neoptera</taxon>
        <taxon>Endopterygota</taxon>
        <taxon>Coleoptera</taxon>
        <taxon>Polyphaga</taxon>
        <taxon>Cucujiformia</taxon>
        <taxon>Tenebrionidae</taxon>
        <taxon>Pimeliinae</taxon>
        <taxon>Asbolus</taxon>
    </lineage>
</organism>
<name>A0A482VQA4_ASBVE</name>
<protein>
    <submittedName>
        <fullName evidence="1">Uncharacterized protein</fullName>
    </submittedName>
</protein>
<reference evidence="1 2" key="1">
    <citation type="submission" date="2017-03" db="EMBL/GenBank/DDBJ databases">
        <title>Genome of the blue death feigning beetle - Asbolus verrucosus.</title>
        <authorList>
            <person name="Rider S.D."/>
        </authorList>
    </citation>
    <scope>NUCLEOTIDE SEQUENCE [LARGE SCALE GENOMIC DNA]</scope>
    <source>
        <strain evidence="1">Butters</strain>
        <tissue evidence="1">Head and leg muscle</tissue>
    </source>
</reference>
<evidence type="ECO:0000313" key="2">
    <source>
        <dbReference type="Proteomes" id="UP000292052"/>
    </source>
</evidence>
<evidence type="ECO:0000313" key="1">
    <source>
        <dbReference type="EMBL" id="RZC34578.1"/>
    </source>
</evidence>
<comment type="caution">
    <text evidence="1">The sequence shown here is derived from an EMBL/GenBank/DDBJ whole genome shotgun (WGS) entry which is preliminary data.</text>
</comment>
<sequence length="72" mass="8238">MDAWGTLDLSTAIVRDDLNSSFRRSKKIVSIVKNSRRKTLCLKTNRGSYIGYFKNASGCLDIVERYVNRMCT</sequence>
<keyword evidence="2" id="KW-1185">Reference proteome</keyword>
<gene>
    <name evidence="1" type="ORF">BDFB_004471</name>
</gene>
<dbReference type="OrthoDB" id="6778430at2759"/>
<proteinExistence type="predicted"/>
<dbReference type="Proteomes" id="UP000292052">
    <property type="component" value="Unassembled WGS sequence"/>
</dbReference>
<accession>A0A482VQA4</accession>
<dbReference type="EMBL" id="QDEB01078776">
    <property type="protein sequence ID" value="RZC34578.1"/>
    <property type="molecule type" value="Genomic_DNA"/>
</dbReference>